<dbReference type="PANTHER" id="PTHR44103">
    <property type="entry name" value="PROPROTEIN CONVERTASE P"/>
    <property type="match status" value="1"/>
</dbReference>
<sequence length="515" mass="57609">MPFRRSHIFILLIILPATGICFLSISCNNDHPATAAQLDGKALSEKYCKSCHQYPQAGLLDQETWGKHVLPAMARRLGIAVYAEDQYANVPSAKSALGYEDWLKIVNYYKTTAPKVLKPAKVPLRPVTDMGVFSLLKAPKGQTPATTTLIAYDSISHRIFTSDGMSHSVNQWSARLKLLSSQKYSSPAVDVVFNKDETGVEHGMFTFIGSMDAIDIANGMVINIPINTKQGSDHKPLADGLPRPVKSRRADMDKDGLQDLVICGFGHNGGGLYWYKQLAGKQFQRHIISTMPGAEQIEVSDYNHDGWPDVMCMFAQAEEGIWMFLNNHKGGFTTTNLLRFPPVYGSSSFQLVDFNFDGKPDILYTGGDNSDYSKILKPYHGVYIYMNQGNFKFKQTYFYPVNGATKAVAADFNGDGKLDLALIAFFPDLKNNPREGFTYFEQDKYMHFVPHNLPIDRYGRWICMDVTDYNGDGKPDIILGNYSFGFINQEGLIPAWDAYTPFVILKNIGHLQSNK</sequence>
<dbReference type="Pfam" id="PF01839">
    <property type="entry name" value="FG-GAP"/>
    <property type="match status" value="1"/>
</dbReference>
<protein>
    <recommendedName>
        <fullName evidence="4">Repeat domain-containing protein</fullName>
    </recommendedName>
</protein>
<proteinExistence type="predicted"/>
<gene>
    <name evidence="2" type="ORF">J2W55_004024</name>
</gene>
<dbReference type="Gene3D" id="2.130.10.130">
    <property type="entry name" value="Integrin alpha, N-terminal"/>
    <property type="match status" value="1"/>
</dbReference>
<accession>A0ABU1TFY5</accession>
<organism evidence="2 3">
    <name type="scientific">Mucilaginibacter pocheonensis</name>
    <dbReference type="NCBI Taxonomy" id="398050"/>
    <lineage>
        <taxon>Bacteria</taxon>
        <taxon>Pseudomonadati</taxon>
        <taxon>Bacteroidota</taxon>
        <taxon>Sphingobacteriia</taxon>
        <taxon>Sphingobacteriales</taxon>
        <taxon>Sphingobacteriaceae</taxon>
        <taxon>Mucilaginibacter</taxon>
    </lineage>
</organism>
<evidence type="ECO:0008006" key="4">
    <source>
        <dbReference type="Google" id="ProtNLM"/>
    </source>
</evidence>
<comment type="caution">
    <text evidence="2">The sequence shown here is derived from an EMBL/GenBank/DDBJ whole genome shotgun (WGS) entry which is preliminary data.</text>
</comment>
<dbReference type="SUPFAM" id="SSF69318">
    <property type="entry name" value="Integrin alpha N-terminal domain"/>
    <property type="match status" value="1"/>
</dbReference>
<dbReference type="PANTHER" id="PTHR44103:SF1">
    <property type="entry name" value="PROPROTEIN CONVERTASE P"/>
    <property type="match status" value="1"/>
</dbReference>
<evidence type="ECO:0000313" key="3">
    <source>
        <dbReference type="Proteomes" id="UP001247620"/>
    </source>
</evidence>
<dbReference type="InterPro" id="IPR013517">
    <property type="entry name" value="FG-GAP"/>
</dbReference>
<evidence type="ECO:0000313" key="2">
    <source>
        <dbReference type="EMBL" id="MDR6944164.1"/>
    </source>
</evidence>
<dbReference type="InterPro" id="IPR028994">
    <property type="entry name" value="Integrin_alpha_N"/>
</dbReference>
<keyword evidence="1" id="KW-0732">Signal</keyword>
<dbReference type="PROSITE" id="PS51257">
    <property type="entry name" value="PROKAR_LIPOPROTEIN"/>
    <property type="match status" value="1"/>
</dbReference>
<evidence type="ECO:0000256" key="1">
    <source>
        <dbReference type="ARBA" id="ARBA00022729"/>
    </source>
</evidence>
<dbReference type="EMBL" id="JAVDUU010000004">
    <property type="protein sequence ID" value="MDR6944164.1"/>
    <property type="molecule type" value="Genomic_DNA"/>
</dbReference>
<name>A0ABU1TFY5_9SPHI</name>
<reference evidence="2 3" key="1">
    <citation type="submission" date="2023-07" db="EMBL/GenBank/DDBJ databases">
        <title>Sorghum-associated microbial communities from plants grown in Nebraska, USA.</title>
        <authorList>
            <person name="Schachtman D."/>
        </authorList>
    </citation>
    <scope>NUCLEOTIDE SEQUENCE [LARGE SCALE GENOMIC DNA]</scope>
    <source>
        <strain evidence="2 3">3262</strain>
    </source>
</reference>
<dbReference type="RefSeq" id="WP_310099740.1">
    <property type="nucleotide sequence ID" value="NZ_JAVDUU010000004.1"/>
</dbReference>
<keyword evidence="3" id="KW-1185">Reference proteome</keyword>
<dbReference type="Proteomes" id="UP001247620">
    <property type="component" value="Unassembled WGS sequence"/>
</dbReference>
<dbReference type="SUPFAM" id="SSF46626">
    <property type="entry name" value="Cytochrome c"/>
    <property type="match status" value="1"/>
</dbReference>
<dbReference type="Pfam" id="PF13517">
    <property type="entry name" value="FG-GAP_3"/>
    <property type="match status" value="2"/>
</dbReference>
<dbReference type="InterPro" id="IPR036909">
    <property type="entry name" value="Cyt_c-like_dom_sf"/>
</dbReference>